<dbReference type="AlphaFoldDB" id="A0A2H1E8U0"/>
<organism evidence="1 2">
    <name type="scientific">Tenacibaculum maritimum NCIMB 2154</name>
    <dbReference type="NCBI Taxonomy" id="1349785"/>
    <lineage>
        <taxon>Bacteria</taxon>
        <taxon>Pseudomonadati</taxon>
        <taxon>Bacteroidota</taxon>
        <taxon>Flavobacteriia</taxon>
        <taxon>Flavobacteriales</taxon>
        <taxon>Flavobacteriaceae</taxon>
        <taxon>Tenacibaculum</taxon>
    </lineage>
</organism>
<keyword evidence="2" id="KW-1185">Reference proteome</keyword>
<dbReference type="Proteomes" id="UP000231564">
    <property type="component" value="Chromosome MARIT"/>
</dbReference>
<protein>
    <submittedName>
        <fullName evidence="1">Probable lipoprotein</fullName>
    </submittedName>
</protein>
<name>A0A2H1E8U0_9FLAO</name>
<dbReference type="PROSITE" id="PS51257">
    <property type="entry name" value="PROKAR_LIPOPROTEIN"/>
    <property type="match status" value="1"/>
</dbReference>
<dbReference type="OrthoDB" id="6395228at2"/>
<reference evidence="1 2" key="1">
    <citation type="submission" date="2016-11" db="EMBL/GenBank/DDBJ databases">
        <authorList>
            <person name="Jaros S."/>
            <person name="Januszkiewicz K."/>
            <person name="Wedrychowicz H."/>
        </authorList>
    </citation>
    <scope>NUCLEOTIDE SEQUENCE [LARGE SCALE GENOMIC DNA]</scope>
    <source>
        <strain evidence="1">NCIMB 2154T</strain>
    </source>
</reference>
<keyword evidence="1" id="KW-0449">Lipoprotein</keyword>
<evidence type="ECO:0000313" key="1">
    <source>
        <dbReference type="EMBL" id="SFZ81017.1"/>
    </source>
</evidence>
<accession>A0A2H1E8U0</accession>
<dbReference type="EMBL" id="LT634361">
    <property type="protein sequence ID" value="SFZ81017.1"/>
    <property type="molecule type" value="Genomic_DNA"/>
</dbReference>
<gene>
    <name evidence="1" type="ORF">MARIT_0908</name>
</gene>
<evidence type="ECO:0000313" key="2">
    <source>
        <dbReference type="Proteomes" id="UP000231564"/>
    </source>
</evidence>
<proteinExistence type="predicted"/>
<sequence>MKIKQSLKITIYIFCLVLFIFSCQKSKKESKESKEIISVKYPETYELANIILALTEYGKTDKWEVRQGFDYYNKVQEYFKPVNQHPLLDSVNYSRERWEEYLSFRTDSYAFEFDENNELKRRFEFYANKGFQPFDDHLDLINNFVQKSNFRVFFKQNKDYYNAVSHKYKKTQYLNEMREFLAKEFGKQYSSDEKYNVVLSPFVYRMNCHRNIDSTTVADFITIPNYVLSDTISTNEKDIATSIHNLFTEMDHGYVNPTTNQYKELVAKNFDANLWDNESGYNENNGFGVFNEYVTWAVYDIFLEKHFPDYANEVGLNWSFQNDSRGLEYSQLFTKQLLALYNQKEDSETLKDLYPKILEWTSEIQKDLSKPKIISPKDSTYIKFSGKTKIAIMFSEPMKKSDTITTIFQDGKNLRQCIDLNGNENNLRWSENGKELEFEFSFPTDRDTYYFQFNWWGTRHPLISEKGVLIKSGSYFKIIDK</sequence>
<dbReference type="RefSeq" id="WP_100210872.1">
    <property type="nucleotide sequence ID" value="NZ_CP138495.1"/>
</dbReference>
<dbReference type="GeneID" id="47722474"/>
<dbReference type="KEGG" id="tmar:MARIT_0908"/>